<reference evidence="1" key="2">
    <citation type="journal article" date="2023" name="IMA Fungus">
        <title>Comparative genomic study of the Penicillium genus elucidates a diverse pangenome and 15 lateral gene transfer events.</title>
        <authorList>
            <person name="Petersen C."/>
            <person name="Sorensen T."/>
            <person name="Nielsen M.R."/>
            <person name="Sondergaard T.E."/>
            <person name="Sorensen J.L."/>
            <person name="Fitzpatrick D.A."/>
            <person name="Frisvad J.C."/>
            <person name="Nielsen K.L."/>
        </authorList>
    </citation>
    <scope>NUCLEOTIDE SEQUENCE</scope>
    <source>
        <strain evidence="1">IBT 29677</strain>
    </source>
</reference>
<dbReference type="GeneID" id="81364340"/>
<sequence>MASPRCAASLQSLLMSLGALWPHYPRSFTVLAVLLHFTASLALRPLCALGLYTRGLTDLITYALAGPLHFMASLNFEASLL</sequence>
<dbReference type="RefSeq" id="XP_056493942.1">
    <property type="nucleotide sequence ID" value="XM_056625360.1"/>
</dbReference>
<proteinExistence type="predicted"/>
<reference evidence="1" key="1">
    <citation type="submission" date="2022-12" db="EMBL/GenBank/DDBJ databases">
        <authorList>
            <person name="Petersen C."/>
        </authorList>
    </citation>
    <scope>NUCLEOTIDE SEQUENCE</scope>
    <source>
        <strain evidence="1">IBT 29677</strain>
    </source>
</reference>
<evidence type="ECO:0000313" key="2">
    <source>
        <dbReference type="Proteomes" id="UP001147747"/>
    </source>
</evidence>
<comment type="caution">
    <text evidence="1">The sequence shown here is derived from an EMBL/GenBank/DDBJ whole genome shotgun (WGS) entry which is preliminary data.</text>
</comment>
<dbReference type="AlphaFoldDB" id="A0A9W9WAU3"/>
<keyword evidence="2" id="KW-1185">Reference proteome</keyword>
<organism evidence="1 2">
    <name type="scientific">Penicillium cosmopolitanum</name>
    <dbReference type="NCBI Taxonomy" id="1131564"/>
    <lineage>
        <taxon>Eukaryota</taxon>
        <taxon>Fungi</taxon>
        <taxon>Dikarya</taxon>
        <taxon>Ascomycota</taxon>
        <taxon>Pezizomycotina</taxon>
        <taxon>Eurotiomycetes</taxon>
        <taxon>Eurotiomycetidae</taxon>
        <taxon>Eurotiales</taxon>
        <taxon>Aspergillaceae</taxon>
        <taxon>Penicillium</taxon>
    </lineage>
</organism>
<gene>
    <name evidence="1" type="ORF">N7509_000723</name>
</gene>
<protein>
    <submittedName>
        <fullName evidence="1">Uncharacterized protein</fullName>
    </submittedName>
</protein>
<name>A0A9W9WAU3_9EURO</name>
<evidence type="ECO:0000313" key="1">
    <source>
        <dbReference type="EMBL" id="KAJ5414096.1"/>
    </source>
</evidence>
<dbReference type="EMBL" id="JAPZBU010000003">
    <property type="protein sequence ID" value="KAJ5414096.1"/>
    <property type="molecule type" value="Genomic_DNA"/>
</dbReference>
<accession>A0A9W9WAU3</accession>
<dbReference type="Proteomes" id="UP001147747">
    <property type="component" value="Unassembled WGS sequence"/>
</dbReference>